<protein>
    <submittedName>
        <fullName evidence="1">Uncharacterized protein</fullName>
    </submittedName>
</protein>
<name>A0ABN2XL29_9ACTN</name>
<organism evidence="1 2">
    <name type="scientific">Streptomyces synnematoformans</name>
    <dbReference type="NCBI Taxonomy" id="415721"/>
    <lineage>
        <taxon>Bacteria</taxon>
        <taxon>Bacillati</taxon>
        <taxon>Actinomycetota</taxon>
        <taxon>Actinomycetes</taxon>
        <taxon>Kitasatosporales</taxon>
        <taxon>Streptomycetaceae</taxon>
        <taxon>Streptomyces</taxon>
    </lineage>
</organism>
<proteinExistence type="predicted"/>
<keyword evidence="2" id="KW-1185">Reference proteome</keyword>
<accession>A0ABN2XL29</accession>
<dbReference type="EMBL" id="BAAAPF010000022">
    <property type="protein sequence ID" value="GAA2114193.1"/>
    <property type="molecule type" value="Genomic_DNA"/>
</dbReference>
<gene>
    <name evidence="1" type="ORF">GCM10009802_13400</name>
</gene>
<sequence>MIGGQRPGGGGERTAVGEGGVDDAFVQAGFGALAAELVGEVAAGFGEQVPAAEAVAVDVDDDGGDVGGARARSTTGRAAARIAAAARRATASSRSTCSAPKRAMAAVRHVARSTGSGTAG</sequence>
<evidence type="ECO:0000313" key="2">
    <source>
        <dbReference type="Proteomes" id="UP001500443"/>
    </source>
</evidence>
<dbReference type="Proteomes" id="UP001500443">
    <property type="component" value="Unassembled WGS sequence"/>
</dbReference>
<evidence type="ECO:0000313" key="1">
    <source>
        <dbReference type="EMBL" id="GAA2114193.1"/>
    </source>
</evidence>
<comment type="caution">
    <text evidence="1">The sequence shown here is derived from an EMBL/GenBank/DDBJ whole genome shotgun (WGS) entry which is preliminary data.</text>
</comment>
<reference evidence="1 2" key="1">
    <citation type="journal article" date="2019" name="Int. J. Syst. Evol. Microbiol.">
        <title>The Global Catalogue of Microorganisms (GCM) 10K type strain sequencing project: providing services to taxonomists for standard genome sequencing and annotation.</title>
        <authorList>
            <consortium name="The Broad Institute Genomics Platform"/>
            <consortium name="The Broad Institute Genome Sequencing Center for Infectious Disease"/>
            <person name="Wu L."/>
            <person name="Ma J."/>
        </authorList>
    </citation>
    <scope>NUCLEOTIDE SEQUENCE [LARGE SCALE GENOMIC DNA]</scope>
    <source>
        <strain evidence="1 2">JCM 15481</strain>
    </source>
</reference>